<organism evidence="2 3">
    <name type="scientific">Atopobium minutum</name>
    <dbReference type="NCBI Taxonomy" id="1381"/>
    <lineage>
        <taxon>Bacteria</taxon>
        <taxon>Bacillati</taxon>
        <taxon>Actinomycetota</taxon>
        <taxon>Coriobacteriia</taxon>
        <taxon>Coriobacteriales</taxon>
        <taxon>Atopobiaceae</taxon>
        <taxon>Atopobium</taxon>
    </lineage>
</organism>
<accession>A0AB38A6E9</accession>
<proteinExistence type="predicted"/>
<feature type="compositionally biased region" description="Pro residues" evidence="1">
    <location>
        <begin position="18"/>
        <end position="29"/>
    </location>
</feature>
<evidence type="ECO:0000313" key="2">
    <source>
        <dbReference type="EMBL" id="SEB65339.1"/>
    </source>
</evidence>
<dbReference type="Proteomes" id="UP000183687">
    <property type="component" value="Unassembled WGS sequence"/>
</dbReference>
<comment type="caution">
    <text evidence="2">The sequence shown here is derived from an EMBL/GenBank/DDBJ whole genome shotgun (WGS) entry which is preliminary data.</text>
</comment>
<dbReference type="AlphaFoldDB" id="A0AB38A6E9"/>
<gene>
    <name evidence="2" type="ORF">SAMN04489746_0813</name>
</gene>
<name>A0AB38A6E9_9ACTN</name>
<reference evidence="2 3" key="1">
    <citation type="submission" date="2016-10" db="EMBL/GenBank/DDBJ databases">
        <authorList>
            <person name="Varghese N."/>
            <person name="Submissions S."/>
        </authorList>
    </citation>
    <scope>NUCLEOTIDE SEQUENCE [LARGE SCALE GENOMIC DNA]</scope>
    <source>
        <strain evidence="2 3">DSM 20586</strain>
    </source>
</reference>
<dbReference type="EMBL" id="FNSH01000001">
    <property type="protein sequence ID" value="SEB65339.1"/>
    <property type="molecule type" value="Genomic_DNA"/>
</dbReference>
<feature type="compositionally biased region" description="Basic and acidic residues" evidence="1">
    <location>
        <begin position="1"/>
        <end position="13"/>
    </location>
</feature>
<protein>
    <submittedName>
        <fullName evidence="2">Uncharacterized protein</fullName>
    </submittedName>
</protein>
<feature type="region of interest" description="Disordered" evidence="1">
    <location>
        <begin position="1"/>
        <end position="74"/>
    </location>
</feature>
<evidence type="ECO:0000256" key="1">
    <source>
        <dbReference type="SAM" id="MobiDB-lite"/>
    </source>
</evidence>
<sequence length="74" mass="8440">MSSDNSKRSDKQPVKPQSKPPAKQPSKPPTHPKNKKAAEDRSFARPINEDDDGYDPWSDRPAKREPLFQADPWN</sequence>
<evidence type="ECO:0000313" key="3">
    <source>
        <dbReference type="Proteomes" id="UP000183687"/>
    </source>
</evidence>
<feature type="compositionally biased region" description="Basic and acidic residues" evidence="1">
    <location>
        <begin position="57"/>
        <end position="66"/>
    </location>
</feature>
<dbReference type="RefSeq" id="WP_002563095.1">
    <property type="nucleotide sequence ID" value="NZ_CAMTZZ010000005.1"/>
</dbReference>